<evidence type="ECO:0008006" key="3">
    <source>
        <dbReference type="Google" id="ProtNLM"/>
    </source>
</evidence>
<dbReference type="OrthoDB" id="2363925at2"/>
<organism evidence="1 2">
    <name type="scientific">Cellulomonas marina</name>
    <dbReference type="NCBI Taxonomy" id="988821"/>
    <lineage>
        <taxon>Bacteria</taxon>
        <taxon>Bacillati</taxon>
        <taxon>Actinomycetota</taxon>
        <taxon>Actinomycetes</taxon>
        <taxon>Micrococcales</taxon>
        <taxon>Cellulomonadaceae</taxon>
        <taxon>Cellulomonas</taxon>
    </lineage>
</organism>
<dbReference type="EMBL" id="FOKA01000001">
    <property type="protein sequence ID" value="SFA71094.1"/>
    <property type="molecule type" value="Genomic_DNA"/>
</dbReference>
<proteinExistence type="predicted"/>
<keyword evidence="2" id="KW-1185">Reference proteome</keyword>
<dbReference type="STRING" id="988821.SAMN05421867_101148"/>
<sequence length="171" mass="18352">MRAGEVLQDGFGRVLPLLRAAVDGLSDEELVHRPDPAANTVAWLVWHAARVQDAQVAPLAGTQEVWTSAGWAERFGLDLPADDTGYGHGPEEVGRVHAPADLLVGYAEEVARATAAYLERLEDDDLDVVVDEDGDPPVTLGVRLVSVLGDDLEHAGQAAYLRGLLERAREA</sequence>
<reference evidence="1 2" key="1">
    <citation type="submission" date="2016-10" db="EMBL/GenBank/DDBJ databases">
        <authorList>
            <person name="de Groot N.N."/>
        </authorList>
    </citation>
    <scope>NUCLEOTIDE SEQUENCE [LARGE SCALE GENOMIC DNA]</scope>
    <source>
        <strain evidence="1 2">CGMCC 4.6945</strain>
    </source>
</reference>
<accession>A0A1I0V438</accession>
<dbReference type="InterPro" id="IPR034660">
    <property type="entry name" value="DinB/YfiT-like"/>
</dbReference>
<evidence type="ECO:0000313" key="2">
    <source>
        <dbReference type="Proteomes" id="UP000199012"/>
    </source>
</evidence>
<dbReference type="NCBIfam" id="NF047843">
    <property type="entry name" value="MST_Rv0443"/>
    <property type="match status" value="1"/>
</dbReference>
<dbReference type="Pfam" id="PF04978">
    <property type="entry name" value="MST"/>
    <property type="match status" value="1"/>
</dbReference>
<protein>
    <recommendedName>
        <fullName evidence="3">DinB superfamily protein</fullName>
    </recommendedName>
</protein>
<dbReference type="Gene3D" id="1.20.120.450">
    <property type="entry name" value="dinb family like domain"/>
    <property type="match status" value="1"/>
</dbReference>
<dbReference type="Proteomes" id="UP000199012">
    <property type="component" value="Unassembled WGS sequence"/>
</dbReference>
<name>A0A1I0V438_9CELL</name>
<evidence type="ECO:0000313" key="1">
    <source>
        <dbReference type="EMBL" id="SFA71094.1"/>
    </source>
</evidence>
<dbReference type="RefSeq" id="WP_090029851.1">
    <property type="nucleotide sequence ID" value="NZ_BONM01000005.1"/>
</dbReference>
<dbReference type="AlphaFoldDB" id="A0A1I0V438"/>
<dbReference type="SUPFAM" id="SSF109854">
    <property type="entry name" value="DinB/YfiT-like putative metalloenzymes"/>
    <property type="match status" value="1"/>
</dbReference>
<dbReference type="InterPro" id="IPR007061">
    <property type="entry name" value="MST-like"/>
</dbReference>
<gene>
    <name evidence="1" type="ORF">SAMN05421867_101148</name>
</gene>